<sequence>MSSPVPAFLPWATAPAFVPVATAMPVPLAKAVPVEYPSVYLPDYAVTVTCPSWICNPIGATPDKTTSTPADSSANLFSDALNSINEIVFRKESDIVIEKPTPTLKPATLTVSAPDAYTHYLFVPDSYPLWFPWVEGPVLKWGVIYPVLKIGNKAWWALEVSGIFDLTFKYCPSTHEIVPYIWHKGLPFLSDFWKLLVRLIGFALLYVLKACVDIAVGVAISLKKDVVPWVLERVAHYIEYVISLMIALTFRDYVQILTVIDLFLLRKHFMANDSMTGRTMAYFQHHLMGLRGAFSAHRRQVVAQRAALVARIGIHTRYMAMLRRDTNDLANAFFAVKNQVNEDLEVLDKRSDLHRKDILTLQRNTETRFKAVEERLDNVETAVEGHDADIRVMRGNIEDLKDRVKKQRKETIACFRVVEAVLEAADADIRVIHNDITDDKEQISKSQQHIDNVESLVEDAAKLIEQQLGAVNQNIRNIDQTVADVLKTVTKAQKQVTGVKDKIRPIEESLDSFREWCIGANNKFETISSTTAVIKTAIAAVRSTATLLKDHLIQLFDKVLPQFSQDVMHAYAHLDTQPGSPIEIEVVLNERLQNTLVRMISEKLTSEVTQSGAVEEQITALRKQLADLQKLLAQKSEEAGAVQQQLTALQEQITSLMMFGRIGADVHNSLAEAHNALEDRVQSLVRETSTATVQDLEQDEDLEPAPLRIKKKPPVDDSF</sequence>
<comment type="caution">
    <text evidence="4">The sequence shown here is derived from an EMBL/GenBank/DDBJ whole genome shotgun (WGS) entry which is preliminary data.</text>
</comment>
<feature type="signal peptide" evidence="3">
    <location>
        <begin position="1"/>
        <end position="23"/>
    </location>
</feature>
<keyword evidence="1" id="KW-0175">Coiled coil</keyword>
<accession>A0A9P4P9N9</accession>
<dbReference type="SUPFAM" id="SSF58100">
    <property type="entry name" value="Bacterial hemolysins"/>
    <property type="match status" value="1"/>
</dbReference>
<name>A0A9P4P9N9_9PLEO</name>
<dbReference type="AlphaFoldDB" id="A0A9P4P9N9"/>
<feature type="chain" id="PRO_5040510814" evidence="3">
    <location>
        <begin position="24"/>
        <end position="719"/>
    </location>
</feature>
<protein>
    <submittedName>
        <fullName evidence="4">Uncharacterized protein</fullName>
    </submittedName>
</protein>
<feature type="region of interest" description="Disordered" evidence="2">
    <location>
        <begin position="693"/>
        <end position="719"/>
    </location>
</feature>
<gene>
    <name evidence="4" type="ORF">P171DRAFT_448228</name>
</gene>
<evidence type="ECO:0000313" key="5">
    <source>
        <dbReference type="Proteomes" id="UP000799764"/>
    </source>
</evidence>
<feature type="coiled-coil region" evidence="1">
    <location>
        <begin position="611"/>
        <end position="687"/>
    </location>
</feature>
<evidence type="ECO:0000256" key="2">
    <source>
        <dbReference type="SAM" id="MobiDB-lite"/>
    </source>
</evidence>
<organism evidence="4 5">
    <name type="scientific">Karstenula rhodostoma CBS 690.94</name>
    <dbReference type="NCBI Taxonomy" id="1392251"/>
    <lineage>
        <taxon>Eukaryota</taxon>
        <taxon>Fungi</taxon>
        <taxon>Dikarya</taxon>
        <taxon>Ascomycota</taxon>
        <taxon>Pezizomycotina</taxon>
        <taxon>Dothideomycetes</taxon>
        <taxon>Pleosporomycetidae</taxon>
        <taxon>Pleosporales</taxon>
        <taxon>Massarineae</taxon>
        <taxon>Didymosphaeriaceae</taxon>
        <taxon>Karstenula</taxon>
    </lineage>
</organism>
<reference evidence="4" key="1">
    <citation type="journal article" date="2020" name="Stud. Mycol.">
        <title>101 Dothideomycetes genomes: a test case for predicting lifestyles and emergence of pathogens.</title>
        <authorList>
            <person name="Haridas S."/>
            <person name="Albert R."/>
            <person name="Binder M."/>
            <person name="Bloem J."/>
            <person name="Labutti K."/>
            <person name="Salamov A."/>
            <person name="Andreopoulos B."/>
            <person name="Baker S."/>
            <person name="Barry K."/>
            <person name="Bills G."/>
            <person name="Bluhm B."/>
            <person name="Cannon C."/>
            <person name="Castanera R."/>
            <person name="Culley D."/>
            <person name="Daum C."/>
            <person name="Ezra D."/>
            <person name="Gonzalez J."/>
            <person name="Henrissat B."/>
            <person name="Kuo A."/>
            <person name="Liang C."/>
            <person name="Lipzen A."/>
            <person name="Lutzoni F."/>
            <person name="Magnuson J."/>
            <person name="Mondo S."/>
            <person name="Nolan M."/>
            <person name="Ohm R."/>
            <person name="Pangilinan J."/>
            <person name="Park H.-J."/>
            <person name="Ramirez L."/>
            <person name="Alfaro M."/>
            <person name="Sun H."/>
            <person name="Tritt A."/>
            <person name="Yoshinaga Y."/>
            <person name="Zwiers L.-H."/>
            <person name="Turgeon B."/>
            <person name="Goodwin S."/>
            <person name="Spatafora J."/>
            <person name="Crous P."/>
            <person name="Grigoriev I."/>
        </authorList>
    </citation>
    <scope>NUCLEOTIDE SEQUENCE</scope>
    <source>
        <strain evidence="4">CBS 690.94</strain>
    </source>
</reference>
<feature type="coiled-coil region" evidence="1">
    <location>
        <begin position="362"/>
        <end position="410"/>
    </location>
</feature>
<evidence type="ECO:0000313" key="4">
    <source>
        <dbReference type="EMBL" id="KAF2439393.1"/>
    </source>
</evidence>
<evidence type="ECO:0000256" key="1">
    <source>
        <dbReference type="SAM" id="Coils"/>
    </source>
</evidence>
<keyword evidence="5" id="KW-1185">Reference proteome</keyword>
<dbReference type="EMBL" id="MU001509">
    <property type="protein sequence ID" value="KAF2439393.1"/>
    <property type="molecule type" value="Genomic_DNA"/>
</dbReference>
<proteinExistence type="predicted"/>
<evidence type="ECO:0000256" key="3">
    <source>
        <dbReference type="SAM" id="SignalP"/>
    </source>
</evidence>
<keyword evidence="3" id="KW-0732">Signal</keyword>
<dbReference type="Gene3D" id="1.20.1170.10">
    <property type="match status" value="1"/>
</dbReference>
<dbReference type="Proteomes" id="UP000799764">
    <property type="component" value="Unassembled WGS sequence"/>
</dbReference>
<dbReference type="OrthoDB" id="10450585at2759"/>